<keyword evidence="3" id="KW-1185">Reference proteome</keyword>
<keyword evidence="1" id="KW-0732">Signal</keyword>
<dbReference type="RefSeq" id="WP_131172341.1">
    <property type="nucleotide sequence ID" value="NZ_FXTL01000011.1"/>
</dbReference>
<gene>
    <name evidence="2" type="ORF">ET996_09580</name>
</gene>
<feature type="signal peptide" evidence="1">
    <location>
        <begin position="1"/>
        <end position="20"/>
    </location>
</feature>
<evidence type="ECO:0008006" key="4">
    <source>
        <dbReference type="Google" id="ProtNLM"/>
    </source>
</evidence>
<name>A0A4Q9KLS0_PROTD</name>
<reference evidence="2 3" key="1">
    <citation type="submission" date="2019-01" db="EMBL/GenBank/DDBJ databases">
        <title>Lactibacter flavus gen. nov., sp. nov., a novel bacterium of the family Propionibacteriaceae isolated from raw milk and dairy products.</title>
        <authorList>
            <person name="Huptas C."/>
            <person name="Wenning M."/>
            <person name="Breitenwieser F."/>
            <person name="Doll E."/>
            <person name="Von Neubeck M."/>
            <person name="Busse H.-J."/>
            <person name="Scherer S."/>
        </authorList>
    </citation>
    <scope>NUCLEOTIDE SEQUENCE [LARGE SCALE GENOMIC DNA]</scope>
    <source>
        <strain evidence="2 3">DSM 22130</strain>
    </source>
</reference>
<dbReference type="AlphaFoldDB" id="A0A4Q9KLS0"/>
<accession>A0A4Q9KLS0</accession>
<evidence type="ECO:0000313" key="2">
    <source>
        <dbReference type="EMBL" id="TBT94639.1"/>
    </source>
</evidence>
<dbReference type="OrthoDB" id="3729283at2"/>
<evidence type="ECO:0000256" key="1">
    <source>
        <dbReference type="SAM" id="SignalP"/>
    </source>
</evidence>
<comment type="caution">
    <text evidence="2">The sequence shown here is derived from an EMBL/GenBank/DDBJ whole genome shotgun (WGS) entry which is preliminary data.</text>
</comment>
<proteinExistence type="predicted"/>
<dbReference type="EMBL" id="SDMR01000011">
    <property type="protein sequence ID" value="TBT94639.1"/>
    <property type="molecule type" value="Genomic_DNA"/>
</dbReference>
<dbReference type="PROSITE" id="PS51257">
    <property type="entry name" value="PROKAR_LIPOPROTEIN"/>
    <property type="match status" value="1"/>
</dbReference>
<organism evidence="2 3">
    <name type="scientific">Propioniciclava tarda</name>
    <dbReference type="NCBI Taxonomy" id="433330"/>
    <lineage>
        <taxon>Bacteria</taxon>
        <taxon>Bacillati</taxon>
        <taxon>Actinomycetota</taxon>
        <taxon>Actinomycetes</taxon>
        <taxon>Propionibacteriales</taxon>
        <taxon>Propionibacteriaceae</taxon>
        <taxon>Propioniciclava</taxon>
    </lineage>
</organism>
<feature type="chain" id="PRO_5020587780" description="Copper chaperone PCu(A)C" evidence="1">
    <location>
        <begin position="21"/>
        <end position="172"/>
    </location>
</feature>
<sequence length="172" mass="17236">MPRIGQSRTLRVAAAGAALAASLTLTGCGFDVQTLQPYTPAQGVNIDVANGPKIRNILVIANSSGKGRLSAALVSQSSPDALASVTGTALKTDGTPGDALTIGSTHVTLPAGRLVVLTGTDAPTITVASPDLTPGHNVRLKLTFASGAITEITVPVVDAKVPMYATAAPELA</sequence>
<evidence type="ECO:0000313" key="3">
    <source>
        <dbReference type="Proteomes" id="UP000291933"/>
    </source>
</evidence>
<dbReference type="Proteomes" id="UP000291933">
    <property type="component" value="Unassembled WGS sequence"/>
</dbReference>
<protein>
    <recommendedName>
        <fullName evidence="4">Copper chaperone PCu(A)C</fullName>
    </recommendedName>
</protein>